<keyword evidence="6" id="KW-1185">Reference proteome</keyword>
<dbReference type="InterPro" id="IPR016855">
    <property type="entry name" value="ERp29"/>
</dbReference>
<proteinExistence type="predicted"/>
<dbReference type="GO" id="GO:0005788">
    <property type="term" value="C:endoplasmic reticulum lumen"/>
    <property type="evidence" value="ECO:0007669"/>
    <property type="project" value="InterPro"/>
</dbReference>
<accession>A0A7R9C129</accession>
<dbReference type="EMBL" id="CAJPEX010005895">
    <property type="protein sequence ID" value="CAG0923851.1"/>
    <property type="molecule type" value="Genomic_DNA"/>
</dbReference>
<dbReference type="Gene3D" id="3.40.30.10">
    <property type="entry name" value="Glutaredoxin"/>
    <property type="match status" value="1"/>
</dbReference>
<dbReference type="AlphaFoldDB" id="A0A7R9C129"/>
<dbReference type="InterPro" id="IPR011679">
    <property type="entry name" value="ERp29_C"/>
</dbReference>
<feature type="domain" description="ERp29 N-terminal" evidence="4">
    <location>
        <begin position="48"/>
        <end position="155"/>
    </location>
</feature>
<dbReference type="PANTHER" id="PTHR12211:SF0">
    <property type="entry name" value="ENDOPLASMIC RETICULUM RESIDENT PROTEIN 29"/>
    <property type="match status" value="1"/>
</dbReference>
<dbReference type="PANTHER" id="PTHR12211">
    <property type="entry name" value="ENDOPLASMIC RETICULUM PROTEIN ERP29"/>
    <property type="match status" value="1"/>
</dbReference>
<dbReference type="FunFam" id="1.20.1150.12:FF:000001">
    <property type="entry name" value="Endoplasmic reticulum resident protein 29"/>
    <property type="match status" value="1"/>
</dbReference>
<evidence type="ECO:0000259" key="3">
    <source>
        <dbReference type="Pfam" id="PF07749"/>
    </source>
</evidence>
<sequence length="341" mass="38321">MDGQNDTLPPKESKYPVTFHPGDIEIRKELKVVFLRSIVSSNSLVILIAGKFRVVFVKFDVAYPYGEKHENFAKLADAAKDIDDVLIAEVPVKDYGEKENEDFAKKFGVDTKNFPQARLFLNADLEHPIKFEGNFEEADLRQFLKSEGRVWIGLPDCVEAFDALALEFTRTTDEVSRQRVLARAAEAMAKEDRESAKKSAETYIKVMQKMMSVGDDFVGSEEKRIKKLLAGKITDEKKKELKKRMNILLSFLSHQDGRDELSIETAAESERAVGDGGSIMQAVIVCPSPSFTVFFMKENPVTSLWSINQQQHDKTRKFPDLENSSISTSAPLLGNDGEPNS</sequence>
<feature type="region of interest" description="Disordered" evidence="2">
    <location>
        <begin position="312"/>
        <end position="341"/>
    </location>
</feature>
<dbReference type="EMBL" id="OA887932">
    <property type="protein sequence ID" value="CAD7283699.1"/>
    <property type="molecule type" value="Genomic_DNA"/>
</dbReference>
<dbReference type="SUPFAM" id="SSF52833">
    <property type="entry name" value="Thioredoxin-like"/>
    <property type="match status" value="1"/>
</dbReference>
<dbReference type="Gene3D" id="1.20.1150.12">
    <property type="entry name" value="Endoplasmic reticulum resident protein 29, C-terminal domain"/>
    <property type="match status" value="1"/>
</dbReference>
<dbReference type="Pfam" id="PF07912">
    <property type="entry name" value="ERp29_N"/>
    <property type="match status" value="1"/>
</dbReference>
<dbReference type="SUPFAM" id="SSF47933">
    <property type="entry name" value="ERP29 C domain-like"/>
    <property type="match status" value="1"/>
</dbReference>
<dbReference type="OrthoDB" id="417262at2759"/>
<gene>
    <name evidence="5" type="ORF">NMOB1V02_LOCUS11312</name>
</gene>
<name>A0A7R9C129_9CRUS</name>
<dbReference type="Pfam" id="PF07749">
    <property type="entry name" value="ERp29"/>
    <property type="match status" value="1"/>
</dbReference>
<evidence type="ECO:0000256" key="2">
    <source>
        <dbReference type="SAM" id="MobiDB-lite"/>
    </source>
</evidence>
<evidence type="ECO:0000256" key="1">
    <source>
        <dbReference type="ARBA" id="ARBA00022824"/>
    </source>
</evidence>
<dbReference type="InterPro" id="IPR012883">
    <property type="entry name" value="ERp29_N"/>
</dbReference>
<evidence type="ECO:0000313" key="5">
    <source>
        <dbReference type="EMBL" id="CAD7283699.1"/>
    </source>
</evidence>
<feature type="domain" description="Endoplasmic reticulum resident protein 29 C-terminal" evidence="3">
    <location>
        <begin position="157"/>
        <end position="251"/>
    </location>
</feature>
<keyword evidence="1" id="KW-0256">Endoplasmic reticulum</keyword>
<dbReference type="GO" id="GO:0009306">
    <property type="term" value="P:protein secretion"/>
    <property type="evidence" value="ECO:0007669"/>
    <property type="project" value="InterPro"/>
</dbReference>
<dbReference type="Proteomes" id="UP000678499">
    <property type="component" value="Unassembled WGS sequence"/>
</dbReference>
<evidence type="ECO:0000259" key="4">
    <source>
        <dbReference type="Pfam" id="PF07912"/>
    </source>
</evidence>
<evidence type="ECO:0008006" key="7">
    <source>
        <dbReference type="Google" id="ProtNLM"/>
    </source>
</evidence>
<reference evidence="5" key="1">
    <citation type="submission" date="2020-11" db="EMBL/GenBank/DDBJ databases">
        <authorList>
            <person name="Tran Van P."/>
        </authorList>
    </citation>
    <scope>NUCLEOTIDE SEQUENCE</scope>
</reference>
<organism evidence="5">
    <name type="scientific">Notodromas monacha</name>
    <dbReference type="NCBI Taxonomy" id="399045"/>
    <lineage>
        <taxon>Eukaryota</taxon>
        <taxon>Metazoa</taxon>
        <taxon>Ecdysozoa</taxon>
        <taxon>Arthropoda</taxon>
        <taxon>Crustacea</taxon>
        <taxon>Oligostraca</taxon>
        <taxon>Ostracoda</taxon>
        <taxon>Podocopa</taxon>
        <taxon>Podocopida</taxon>
        <taxon>Cypridocopina</taxon>
        <taxon>Cypridoidea</taxon>
        <taxon>Cyprididae</taxon>
        <taxon>Notodromas</taxon>
    </lineage>
</organism>
<dbReference type="InterPro" id="IPR036356">
    <property type="entry name" value="ERp29_C_sf"/>
</dbReference>
<dbReference type="CDD" id="cd00238">
    <property type="entry name" value="ERp29c"/>
    <property type="match status" value="1"/>
</dbReference>
<protein>
    <recommendedName>
        <fullName evidence="7">Endoplasmic reticulum resident protein 29</fullName>
    </recommendedName>
</protein>
<evidence type="ECO:0000313" key="6">
    <source>
        <dbReference type="Proteomes" id="UP000678499"/>
    </source>
</evidence>
<dbReference type="InterPro" id="IPR036249">
    <property type="entry name" value="Thioredoxin-like_sf"/>
</dbReference>